<reference evidence="2 3" key="1">
    <citation type="journal article" date="2016" name="Genome Biol. Evol.">
        <title>Draft genome sequence of an aflatoxigenic Aspergillus species, A. bombycis.</title>
        <authorList>
            <person name="Moore G.G."/>
            <person name="Mack B.M."/>
            <person name="Beltz S.B."/>
            <person name="Gilbert M.K."/>
        </authorList>
    </citation>
    <scope>NUCLEOTIDE SEQUENCE [LARGE SCALE GENOMIC DNA]</scope>
    <source>
        <strain evidence="3">NRRL 26010</strain>
    </source>
</reference>
<dbReference type="OrthoDB" id="5422479at2759"/>
<feature type="region of interest" description="Disordered" evidence="1">
    <location>
        <begin position="116"/>
        <end position="224"/>
    </location>
</feature>
<proteinExistence type="predicted"/>
<evidence type="ECO:0000313" key="3">
    <source>
        <dbReference type="Proteomes" id="UP000179179"/>
    </source>
</evidence>
<feature type="compositionally biased region" description="Polar residues" evidence="1">
    <location>
        <begin position="116"/>
        <end position="147"/>
    </location>
</feature>
<evidence type="ECO:0000256" key="1">
    <source>
        <dbReference type="SAM" id="MobiDB-lite"/>
    </source>
</evidence>
<name>A0A1F7ZJ99_9EURO</name>
<evidence type="ECO:0000313" key="2">
    <source>
        <dbReference type="EMBL" id="OGM39532.1"/>
    </source>
</evidence>
<feature type="compositionally biased region" description="Polar residues" evidence="1">
    <location>
        <begin position="161"/>
        <end position="171"/>
    </location>
</feature>
<sequence>MSHSQPALDVFFYFQKQELKLSFNSPNQAASYQNRNRESRIFANEPSAVYLPLAPSMVYLRDSSKGLVIGFAKSEDADLWCRASILGQKHGHYEVHIGRGWTDEQLNQALQIQHQPYVPKSSSRPQSIQSTIEPTPPSSSGSDSNLKPSSSPPQGLPLSQDESPSACQSSRAPYLPSALAIGSSQAAAQRSKSPGRTLPPALLPQGTATPRYSAQDSFQTPIPF</sequence>
<dbReference type="Proteomes" id="UP000179179">
    <property type="component" value="Unassembled WGS sequence"/>
</dbReference>
<organism evidence="2 3">
    <name type="scientific">Aspergillus bombycis</name>
    <dbReference type="NCBI Taxonomy" id="109264"/>
    <lineage>
        <taxon>Eukaryota</taxon>
        <taxon>Fungi</taxon>
        <taxon>Dikarya</taxon>
        <taxon>Ascomycota</taxon>
        <taxon>Pezizomycotina</taxon>
        <taxon>Eurotiomycetes</taxon>
        <taxon>Eurotiomycetidae</taxon>
        <taxon>Eurotiales</taxon>
        <taxon>Aspergillaceae</taxon>
        <taxon>Aspergillus</taxon>
    </lineage>
</organism>
<dbReference type="GeneID" id="34455300"/>
<dbReference type="AlphaFoldDB" id="A0A1F7ZJ99"/>
<protein>
    <submittedName>
        <fullName evidence="2">Uncharacterized protein</fullName>
    </submittedName>
</protein>
<accession>A0A1F7ZJ99</accession>
<dbReference type="RefSeq" id="XP_022383249.1">
    <property type="nucleotide sequence ID" value="XM_022539038.1"/>
</dbReference>
<dbReference type="EMBL" id="LYCR01000196">
    <property type="protein sequence ID" value="OGM39532.1"/>
    <property type="molecule type" value="Genomic_DNA"/>
</dbReference>
<feature type="compositionally biased region" description="Polar residues" evidence="1">
    <location>
        <begin position="182"/>
        <end position="194"/>
    </location>
</feature>
<dbReference type="STRING" id="109264.A0A1F7ZJ99"/>
<feature type="compositionally biased region" description="Polar residues" evidence="1">
    <location>
        <begin position="206"/>
        <end position="224"/>
    </location>
</feature>
<gene>
    <name evidence="2" type="ORF">ABOM_011910</name>
</gene>
<keyword evidence="3" id="KW-1185">Reference proteome</keyword>
<comment type="caution">
    <text evidence="2">The sequence shown here is derived from an EMBL/GenBank/DDBJ whole genome shotgun (WGS) entry which is preliminary data.</text>
</comment>